<dbReference type="FunFam" id="3.40.366.10:FF:000002">
    <property type="entry name" value="Probable polyketide synthase 2"/>
    <property type="match status" value="1"/>
</dbReference>
<feature type="active site" description="Proton donor; for dehydratase activity" evidence="9">
    <location>
        <position position="3805"/>
    </location>
</feature>
<feature type="domain" description="PKS/mFAS DH" evidence="13">
    <location>
        <begin position="3618"/>
        <end position="3881"/>
    </location>
</feature>
<proteinExistence type="predicted"/>
<dbReference type="Gene3D" id="3.40.366.10">
    <property type="entry name" value="Malonyl-Coenzyme A Acyl Carrier Protein, domain 2"/>
    <property type="match status" value="4"/>
</dbReference>
<feature type="active site" description="Proton acceptor; for dehydratase activity" evidence="9">
    <location>
        <position position="2040"/>
    </location>
</feature>
<dbReference type="InterPro" id="IPR020843">
    <property type="entry name" value="ER"/>
</dbReference>
<dbReference type="InterPro" id="IPR013968">
    <property type="entry name" value="PKS_KR"/>
</dbReference>
<keyword evidence="2" id="KW-0596">Phosphopantetheine</keyword>
<dbReference type="Gene3D" id="3.40.50.12780">
    <property type="entry name" value="N-terminal domain of ligase-like"/>
    <property type="match status" value="1"/>
</dbReference>
<name>Q9KIE0_STRHY</name>
<dbReference type="CDD" id="cd00833">
    <property type="entry name" value="PKS"/>
    <property type="match status" value="4"/>
</dbReference>
<dbReference type="InterPro" id="IPR014031">
    <property type="entry name" value="Ketoacyl_synth_C"/>
</dbReference>
<dbReference type="SUPFAM" id="SSF50129">
    <property type="entry name" value="GroES-like"/>
    <property type="match status" value="1"/>
</dbReference>
<dbReference type="InterPro" id="IPR000873">
    <property type="entry name" value="AMP-dep_synth/lig_dom"/>
</dbReference>
<keyword evidence="5" id="KW-0677">Repeat</keyword>
<feature type="domain" description="PKS/mFAS DH" evidence="13">
    <location>
        <begin position="6826"/>
        <end position="7099"/>
    </location>
</feature>
<dbReference type="EMBL" id="AF235504">
    <property type="protein sequence ID" value="AAF86393.1"/>
    <property type="molecule type" value="Genomic_DNA"/>
</dbReference>
<feature type="domain" description="Carrier" evidence="11">
    <location>
        <begin position="7398"/>
        <end position="7473"/>
    </location>
</feature>
<dbReference type="InterPro" id="IPR016039">
    <property type="entry name" value="Thiolase-like"/>
</dbReference>
<comment type="pathway">
    <text evidence="1">Antibiotic biosynthesis.</text>
</comment>
<keyword evidence="6" id="KW-0045">Antibiotic biosynthesis</keyword>
<dbReference type="InterPro" id="IPR006162">
    <property type="entry name" value="Ppantetheine_attach_site"/>
</dbReference>
<keyword evidence="4" id="KW-0808">Transferase</keyword>
<dbReference type="Pfam" id="PF08659">
    <property type="entry name" value="KR"/>
    <property type="match status" value="3"/>
</dbReference>
<feature type="region of interest" description="C-terminal hotdog fold" evidence="9">
    <location>
        <begin position="2146"/>
        <end position="2280"/>
    </location>
</feature>
<dbReference type="Gene3D" id="3.40.47.10">
    <property type="match status" value="4"/>
</dbReference>
<dbReference type="KEGG" id="ag:AAF86393"/>
<dbReference type="SUPFAM" id="SSF53901">
    <property type="entry name" value="Thiolase-like"/>
    <property type="match status" value="4"/>
</dbReference>
<dbReference type="SUPFAM" id="SSF51735">
    <property type="entry name" value="NAD(P)-binding Rossmann-fold domains"/>
    <property type="match status" value="8"/>
</dbReference>
<feature type="region of interest" description="C-terminal hotdog fold" evidence="9">
    <location>
        <begin position="3749"/>
        <end position="3881"/>
    </location>
</feature>
<evidence type="ECO:0000256" key="2">
    <source>
        <dbReference type="ARBA" id="ARBA00022450"/>
    </source>
</evidence>
<evidence type="ECO:0000256" key="9">
    <source>
        <dbReference type="PROSITE-ProRule" id="PRU01363"/>
    </source>
</evidence>
<sequence length="7525" mass="785785">MARVEPIRPLHELLRIHAERRGDRIAYTDSQRAVTYTQLRLRAGRLAGHLAASGVDRGDRVAMLLGNRIETIEVYLAAARAAAVAVPLNPDAADAELAHFLTDSGATVLVTDETHLDQVRRTGTDATVVLVGRRAPDCVSYEDLAGTEPPCPPRDDLGLDEPAWMLYTSGTTGRPKGVVSAQRSGLWSAMHCDVPSWRLTEDDELLWPAPLFHSLGHHLCLLAVLTVGASARILGGFVARDVLDALAEHSSTVLVGVPTMYRYLLGAVSGEPRARALRVALVAGSTSPASLTRDFEATFGVPLLDTYGCTETTGSLTANTLEDARVPGSCGLPVPGLSLRFVDPVSGADVAPGEEGELWASGPSLMLGYHAQPEATAQVLVDGWYRTGDLARQAETGHVTITGRVKELIIRGGENIHPREIETVAQEVAGVRDAAAAGRPHPVLGDIPVLYVVSDGPRVPAEAILAECRRRLAYFKVPDEIWHVTTIPRTASGKVQRARLAGLPAHLVATGSGEATLCELVWERRDLPGTPSPRRTVVTRRAVGVGPAEIPDADQARLWDEALRRQAAEPGSFVLVDTDGDDDLVPAAASLGEPQIALRAGVAYVPRLVRADTTPLPTAPVGAAPARLRNAPRPRRRPARRPAAPLAAGEVRIDVRAAGLNFRDVLIALGTYPGEGEMGGEAAGIVTEVGPGVDDLAPGDRVFGLVQDAFRRSVVADRRLVARIPRGWSFPIAASVPIVFATAWYGLVDAGELRPGQKVLVHAATGGVGMAATRIARHLGAEVYATASPAKQHLLHADGFDTDHVANSRSAAFADTFPPVDVVLNSLTGELLDASIGLLAPGGRFVEMGKTDIRHAAQQPFDLADVDPARLREILELLLDLFDRGELCPLPVQPWDIRRARDAFAWMSHARHTGKMVLTVPPPIGPDAPVLVTGEDADTVAGLLRDETGLTHVTTAAEEAANPGALVHVLLDGPAGADAHTRPRAAEGLPTVTVRALPGIERPALTGDLIEKAIAGGGSYIVARTGSAGARAATMAGATPPILTALTGPAEPDATEQEWANRLAAARAGREDVLLDLVRDSVATVLGLPGAGHCSPDRTFRENGLDSLTTVEFTNTVAARTGLRVPASTAFDHPTPRAFAAHLAGSATAAPATAQTLGSGDPVAIVGMACRLPGGVASPEDLWRLVAAGTEAITEFPTDRGWDVDALYDPDPDAAGRSTTRHGGFLAGAGFDAAFFGISPNEALAMDPQQRLILETSWEAFENAGIVPDRLRESDTGVFMGAFNQGYGVGRDLGGLGVTATQTSVLSGRLSYVYGLQGPAVTVDTACSSSLVALHQAAQALRAGECSLALVGGVTVMANTAELVEFSRQRGLSPDGRCKAFADAADGTGFAEGVGVLVLERLSDAERNGHTVLAVVRGSAVNQDGASNGLSAPNGVAQQRVIRQALVNAGLRAADVDVVEAHGTGTRLGDPIEAQAVLAAYGQDRDTPLYLGSVKSNIGHAQAAAGVAGVIKMVMAMRHGIAPKTLHVDEPSSHVDWSAGAVELLTEARPWPESDRAPHAGVSSFGVSGTNAHVILEGVPGPSRVESGGDGLVPLPVSARGEVSLRGQVERLEGYLRGGGVDVAAVAQGLVRERAVFGHRAVLLGDARVMGVAVDQPRTVFVFPGQGAQWVGMGVELMDRSAVFAARMEECARALLPHTGWDVREMLSRSDVAERVEVVQPASWAVAVSLAALWQAHGVVPDAVVGHSQGEIAAACVAGALSLEDAARVVALRSRVIAARLAGRGAMASVALPAGEVGLVEGVWIAARNGPASTVVAGDPSAVEEVVARYEADGVRVRRIAVDYASHTPHVEAIEDELAEVLKGISGGTGSVAWWSTVDSAWVTEPVDEGYWYRNLRRPVALDAAVAELDGSVFVECSAHPVLLPAMEQARTVASLRTGDGGWERWLGALAQAWTLGAGVDWGTVVEPVPGRLLDLPTYAFEHRRYWLEAAGATDLSAAGLTGAAHPMLAAVTALPADDGGGVVLTGRISLRTHPWLADHAVRGTVLLPGTAFVELVIRAGDETGCGVVDELVIESPLVVPVTAAVDVSVTVEGADEAGRRPVTVHARTEGTGSWTRHASGTLTPDTPDTSNASGEPFSQWPPATAAAVDVSGFYDELRDAGYEYGSAFQGLRAAWRDGDTVYAEVALPDEQAAEADGFGVHPALLDAALHAGRLDAGGGIELPFSWTGVRLNATGAAAVRVALTRGEAGVAVRVADPDGRPVVSVDSLVLRERADTPSGPNPLRLEWLAVAEAVYDGDLPEGHVLITAAHPDDPEDIPTRAHTRATRVLTALQHHLTTTDHTLIVHTTTDPAGATVTGLTRTAQNEHPHRIRLIETDHPHTPLPLAQLATLDHPHLRLTHHTLHRPHLTPLHTTTPPTTTPLNPEHAIIITGGSGTLAGILARHLNHPHTYLLSRTPPPDTTPGTHLPCDVGDPHQLATTLAHIPQPLTAVFHTAATLDDGILDALTPDRLTTVLHPKANAAWHLHHLTQNQPLTHFVLYSSAAAVLGSPGQGNYAAANAFLDALATHRHTLGQPATSIAWGMWHTTSTLTGQLDDADRQRVRDGFRPLTEAEGTHFIDASLAADVPFMVAAIPTEPVRQRTERRIAARAEDNRDRDRDRDRDLLAIVCAATAAVLGHADASEITPTTAFKDLGIDSLSGVRLRNSLAETTGVRLSATAVFDHPTPAALAARLDEERRGEPAPAAPAATVPAPTVAGNEPLAIVAMACRMPGGVRSPEDLWRLVDSGGDAITEFPADRGWDLAALYDPNPDAVGKVSVRHGGFLTGAADFDAAFFGISPREALAMDPQQRLVLEASWEAFERAGILPESVRGSDTGVFMGAFTQGYGAGVDLGGFGATGTPTSVLSGRLSYYFGLEGPSVTVDTACSSSLVALHQAARSLRSGECSLALVGGVTVMATTTGFVEFSRQRGLAPDGRAKAFADTADGTSFAEGAGVLVLERLSDATRHGHPVLALVRGSAVNSDGASNGLSAPNGPAQQRVIQRALADAGLAPGDVDAVEAHGTGTRLGDPVEAQALQVAYGRERVHPLLIGSLKSNIGHTQAAAGVAGVIKMVMAMRHGVLPRTLHVDEPSRHVDWDGDIRLLHRSEPWPVTGRARRAGVSSFGISGTNAHVVLEAGPPAAPAPVSAPEAEPVPEDVVWPMSARTPEGLRDVAGQLAPLTGAAAAVGHSLATTRTAMRHRAVVPAREAEAFARGAEVPGAVTGTADVTDTRVVFAFPGQGSQWAGMGAELLATEPVFARRLRECATALAPHTGWDLLDVIAQRPGAPAFDRVDVVQPASFAVMVALAELWRAHGVAPAAVVGHSQGEVAAACVAGVLTLDDAAKVVAVRSRLVATELAGQGGMVSVPPADFDAAVWAGRLEVAAVNGPASIVVAGAADAVEELLAATPRARRIAVDYASHTAHVETIRGALLDALAGITPRTPDVPFFSTVDEAWLDRPADAAYWYDNLRRTVRFAAATGHLADRGYRAFVEVSAHPVLTTALEDTLAGHAHTVVTGTLRRGEGGLDRFTRSLAALWVRGVPVTWSFATRRVVPLPTYPFRRDRYWIDAEPAGTSGHPLLGSWVDLARRRGRAGHRGVSVRRQPWLADHEVDGRVIVPGSALVELLAEAGARLGTPEIAELTIVAPVVVDGDGDTEIQATVGTEVSGRRSVSLHSRTGTGPWALSATGALSVDTGGPAEPVDWPPADADPADLTGFYDALPLSYGPAFRAMTAMWTGEGRAYASVRLAEQLTDARYGLHPVLLDAALHALGTVFTDPERRRLAFSWSGVRIHARAATALRVLLERVGPDMVRIVATDEHGSPVLDVDSLTVRAADPDAEALFEIAWVPVPASPVPDWTYLADVPDGEHPPVVVLAVEPGDPGTSPGARTRELGRDLLTTVQTWLAEPRWARSRLIVATRTGDPAQEALGGLVRTAETEHPGRVALIEADEITPAAIAAGLAAGDEPHVRVADGTARAARLRRVAAATGTSPLTGGTVLVTGGTGGLGRLLVDHLLTVHEAAEVVVVSRNGRPGDTPEDDRVRYVAADVVDRDELAAVVADVAQRLRAVVHMAGIVDDAAVTTMRPEQWDAVLRVKADVAWHLHELTRDLDLAAFVLYSSISATFGGAGQANYATGNAFLDALARHRHHQGLPAVSLAWGLWDAADGMGGRLTATDLARIARNGMTPMTAAQGLALFDAALHTDRPALVPIRLDLAAVAASDRVPPVLRTLVPAVRRTSAPPAARDMLDLVRTSAAAVLGHRDAHAIAPARAFREVGFDSLTGVELRNRLADATGLTLPATLVFDHPTAQALAAHLDELAGARATTRRRTPTAAVRQDEPLAIVGMACRLPGGVASPEDLWRLLESGGDGITAFPTDRGWDVDGLYDPDPDHPGTSTVRHGGFLAGVADFDAAFFGISPREALAMDPQQRLVLETSWEALEHAGILPESLRGSDTGVFMGGYFYGYGTGADRGGFGATSTQTSVLSGRLSYFYGLEGPAVTVDTACSSSLVALHQAGQSLRSGECSLAVVGGVTVMASPSGFVDFSQQRGLSPDGRCKAFADAADGTGFAEGSGVLIVERLSDAERHGHNVLAVVRGSAVNQDGASNGLSAPNGPSQERVIRQALANAGLTPADVDAVEAHGTGTRLGDPIEAQAVLATYGQHRDTPVLLGSLKSNIGHTQAAAGVAGVIKMVLAMRHGTLPRTLHVDTPSSHVDWTAGAVELLTDARPWPETDRPRRAGVSSFGVSGTNAHIILESHPRPAPEPAPAPDTGPLPLLLSARTPQALDAQVHRLRAHLATGEEDERAVAAALLARTAFPHRAALIGTDTVTGAAEPDRRLVWLFSGQGSQRPGMGDGLAAAYDVFARTRREVLDALDVPAGLDLHDTGYAQPAVFALQVALGAQLEAWGVRPDAFVGHSIGELAAAYVAGVWSLEDACRLVSARARLMQALPSGGAMAAVIASERDALPLLRDGVEIAAVNGPASIVLSGDEEAVLDVAARLGRFTRLRTSHAFHSARMEPMLEEFRKVAESLTYHEPRIPMAAGAACTTPEYWVRQVRDTVRFGEQVAAHDGAVLLEIGPDRSLTRLVDGIPMLHADDEPRSALTALARLHTDGVTVDWPKVIDPAPARASHPPTYPFERVRYWLGTQTAGDAAPAGQTPVAHPALTAAVTLPGTGDLVLTGRVDAADPLAHSLHGLAVLPAAALLDLAIRAGDEAGCGALDTFTVDTPLTLPRSGALALSVTVSAPGADGRRAVTVHTRHAAGEWTEHAHGILAPDPRTAPAVREMPSTWPPATARPVDPDDIADRLARAGYTDGPALPRPRAVWADDDAVWAEVALADGQLADAGRYGLHPALLGAALRLAAEGDHLPYAFDDVRVHATGATAVRVAVTADGVHLADETGGPVATIGAVRRRPLTITGAVPGLLRPVLAELPELPPTTATTGRLDDPTVPDVVILPAHGGGGAPLDDTRELGAGVLTAVQRFLTDDRYADAVLAVHTGPGLASAAAAGLVRTAQAEHPGRIVLVDAAPDTAEPLLAAATALDEPQVVLRDGQVYARRLAPAVPAGDAPALDPDGTVLVTGGSGTLAGIISRHLVERHGVRRLLMLSRSGTASDVPGAEVTAIACDVADRDELASVLAGIDPAHPLTAVVHTAAVLDDGVLTALTPDRLETVLRPKVDAAWHLHELTQDTELAAFVLYSSAAGVLGSPGQGNYAAANAFLDALAEQRRAAGLPALSVAWGLWEPESGLTVGTGARMRRDGVTALTAEGGLTLFDAALRSSDPALVAADPAGLGSSPLLRAPRREPRRRAAGATTLADRIARLSAADAEKDVLAVVRQCTAAVLGHDGAARVEATATFKELGVDSLMAIRLRNAFTEATGVRLPATAVFDFPTPRAVAAKLTAALSGRTASPTRTTTAAVRQDEPLAIVGMACRLPGGVASPEDLWRLLESGGDGITAFPTDRGWDVDGLYDPDPDHPGTSTVRHGGFLAGVADFDAAFFGISPREALAMDPQQRLVLETSWEALEHAGILPESLRGSDTGVFMGAFSDGYGLGTDLGGFGATGTQTSVLSGRLSYFYGLEGPAVTVDTACSSSLVALHQAGQSLRSGECSLALVGGVTVMASPSGFVEFSQQRGLAPDARCKAFADAADGTGFAEGSGVLIVERLSDAERNGHRVLAVVRGSAVNQDGASNGLSAPNGPSQERVIRQALANAGLTPADVDAVEAHGTGTRLGDPIEAQAVLATYGQGRDTPVLLGSLKSNIGHTQAAAGVAGVIKMVLAMRHGTLPRTLHVDTPSSHVDWTAGAVELLTDARPWPETDRPRRAGVSSFGVSGTNAHVLLEAHPAGEPPAEEPSASKPGEPLIATPLTPLPVSARTATALDGQVRRLREHLAARPGHDPRAIAAGLLARRTTFPHRAVLLDDDVVTGTALTEPRTVFVFPGQGPQWRGMGVELMAASPVFAARMRQCADALIPHTGWDPIAMLDDPEVTRRVDVVHPVCWAVMVSLAAVWEAAGVRPDAVIGHSQGEIAAACVAGALTLEDGARLVALRSALLLRELAGRGAMGSVALPAADVEADAARIDGVWVAGRNGATTTTVAGRPDAVETLIADYEARGVWVRRIAVDCPTHTPFVDPLYDELQRIVADTTSRTPEIPWFSTADERWIDAPLDDEYWFRNMRHPVGFATAVTAAREPGDTVFVEVSAHPVLLPAIDGATVATLRRGGGVHRLLTALAEAHTTGVPVDWAAVVPATATAHDLPTYAFHHERYWIETAAGTDASGLGLDAVDHPLLAASVALPDSDEVLLTGRFSLATHPWLAGHSVDGAVLLPGPAFLELAGRGADEAGCDLLDELVVETPLVLPATGAVQVRVTVAAPDDTGRRAVRVHARTDGDRTWTRHASGFAGIATTEPATTPGPWPPEHAEPVDVAAFYQRLDDAGYEFGPEFRGMSAAWSHGDTVCAEVALDGALARDAARYTLHPALLVTALQAGSIGAAAENAGVRLPFAFTGVRVHTSGATKLRVTFVHGEGEGGARVHLADELGRPVAQIGSLITRPPATTGPDGDVRLFRRTWTGVRAPAAPGTTARRYTDLGDDATPDVIVVPVSGPDEVRTALDDPRTAGATLVVSAEAGPVAGAVAALLDTAEPGRLVLVETTDTVTPRRAAALSRLDEPHLRLADGRLEAPRLVPAAPTTAAASYGDTVLLAGGSEELAGHLGGHGAEVIRYEPGTVPETPVTAVVHADGTAESAWELHRLTRDLDLTAFVLAVPSGEAAGPLQALADLRRAQGLPAVAFTAAADRLTDLLDAACATGEAVVVATAPPGPGDPSPLWRPIQRPTRRSATDGGSLLERLPDLPHKEREQVLLGVVRDTAATLLGHTDAAAVTATTAFKDLGVDSLTALGLRNRLSEALGIPLPATLVFDYPAAGALTRHLLTLLAPDVNGTPDDNGTPDGGEPPAQAPASTTTAEPDDELFDDMDADALIAHVLKG</sequence>
<reference evidence="14" key="1">
    <citation type="journal article" date="2000" name="Gene">
        <title>The FK520 gene cluster of Streptomyces hygroscopicus var. ascomyceticus (ATCC 14891) contains genes for biosynthesis of unusual polyketide extender units.</title>
        <authorList>
            <person name="Wu K."/>
            <person name="Chung L."/>
            <person name="Revill W.P."/>
            <person name="Katz L."/>
            <person name="Reeves C.D."/>
        </authorList>
    </citation>
    <scope>NUCLEOTIDE SEQUENCE</scope>
</reference>
<keyword evidence="7" id="KW-0511">Multifunctional enzyme</keyword>
<feature type="region of interest" description="N-terminal hotdog fold" evidence="9">
    <location>
        <begin position="6826"/>
        <end position="6948"/>
    </location>
</feature>
<feature type="region of interest" description="N-terminal hotdog fold" evidence="9">
    <location>
        <begin position="2006"/>
        <end position="2130"/>
    </location>
</feature>
<keyword evidence="8" id="KW-0012">Acyltransferase</keyword>
<dbReference type="SMART" id="SM00829">
    <property type="entry name" value="PKS_ER"/>
    <property type="match status" value="1"/>
</dbReference>
<dbReference type="InterPro" id="IPR014043">
    <property type="entry name" value="Acyl_transferase_dom"/>
</dbReference>
<dbReference type="InterPro" id="IPR050091">
    <property type="entry name" value="PKS_NRPS_Biosynth_Enz"/>
</dbReference>
<dbReference type="CDD" id="cd05195">
    <property type="entry name" value="enoyl_red"/>
    <property type="match status" value="1"/>
</dbReference>
<feature type="active site" description="Proton acceptor; for dehydratase activity" evidence="9">
    <location>
        <position position="3650"/>
    </location>
</feature>
<dbReference type="PROSITE" id="PS50075">
    <property type="entry name" value="CARRIER"/>
    <property type="match status" value="5"/>
</dbReference>
<dbReference type="SMART" id="SM00826">
    <property type="entry name" value="PKS_DH"/>
    <property type="match status" value="4"/>
</dbReference>
<dbReference type="Pfam" id="PF02801">
    <property type="entry name" value="Ketoacyl-synt_C"/>
    <property type="match status" value="4"/>
</dbReference>
<feature type="region of interest" description="N-terminal hotdog fold" evidence="9">
    <location>
        <begin position="3618"/>
        <end position="3738"/>
    </location>
</feature>
<dbReference type="Pfam" id="PF08240">
    <property type="entry name" value="ADH_N"/>
    <property type="match status" value="1"/>
</dbReference>
<dbReference type="SMART" id="SM00822">
    <property type="entry name" value="PKS_KR"/>
    <property type="match status" value="3"/>
</dbReference>
<dbReference type="PROSITE" id="PS00606">
    <property type="entry name" value="KS3_1"/>
    <property type="match status" value="4"/>
</dbReference>
<dbReference type="InterPro" id="IPR049552">
    <property type="entry name" value="PKS_DH_N"/>
</dbReference>
<evidence type="ECO:0000256" key="8">
    <source>
        <dbReference type="ARBA" id="ARBA00023315"/>
    </source>
</evidence>
<dbReference type="PROSITE" id="PS00455">
    <property type="entry name" value="AMP_BINDING"/>
    <property type="match status" value="1"/>
</dbReference>
<evidence type="ECO:0000259" key="12">
    <source>
        <dbReference type="PROSITE" id="PS52004"/>
    </source>
</evidence>
<dbReference type="PROSITE" id="PS00012">
    <property type="entry name" value="PHOSPHOPANTETHEINE"/>
    <property type="match status" value="4"/>
</dbReference>
<dbReference type="InterPro" id="IPR014030">
    <property type="entry name" value="Ketoacyl_synth_N"/>
</dbReference>
<feature type="domain" description="Ketosynthase family 3 (KS3)" evidence="12">
    <location>
        <begin position="5963"/>
        <end position="6382"/>
    </location>
</feature>
<feature type="region of interest" description="C-terminal hotdog fold" evidence="9">
    <location>
        <begin position="6960"/>
        <end position="7099"/>
    </location>
</feature>
<dbReference type="GO" id="GO:0031177">
    <property type="term" value="F:phosphopantetheine binding"/>
    <property type="evidence" value="ECO:0007669"/>
    <property type="project" value="InterPro"/>
</dbReference>
<dbReference type="BioCyc" id="MetaCyc:MONOMER-124287"/>
<dbReference type="InterPro" id="IPR045851">
    <property type="entry name" value="AMP-bd_C_sf"/>
</dbReference>
<feature type="region of interest" description="Disordered" evidence="10">
    <location>
        <begin position="7355"/>
        <end position="7387"/>
    </location>
</feature>
<dbReference type="InterPro" id="IPR049900">
    <property type="entry name" value="PKS_mFAS_DH"/>
</dbReference>
<feature type="compositionally biased region" description="Polar residues" evidence="10">
    <location>
        <begin position="2111"/>
        <end position="2134"/>
    </location>
</feature>
<dbReference type="PROSITE" id="PS52019">
    <property type="entry name" value="PKS_MFAS_DH"/>
    <property type="match status" value="4"/>
</dbReference>
<feature type="compositionally biased region" description="Basic residues" evidence="10">
    <location>
        <begin position="630"/>
        <end position="640"/>
    </location>
</feature>
<feature type="compositionally biased region" description="Low complexity" evidence="10">
    <location>
        <begin position="7478"/>
        <end position="7503"/>
    </location>
</feature>
<feature type="region of interest" description="N-terminal hotdog fold" evidence="9">
    <location>
        <begin position="5203"/>
        <end position="5321"/>
    </location>
</feature>
<evidence type="ECO:0000256" key="10">
    <source>
        <dbReference type="SAM" id="MobiDB-lite"/>
    </source>
</evidence>
<dbReference type="SMART" id="SM00823">
    <property type="entry name" value="PKS_PP"/>
    <property type="match status" value="5"/>
</dbReference>
<dbReference type="SMART" id="SM00827">
    <property type="entry name" value="PKS_AT"/>
    <property type="match status" value="4"/>
</dbReference>
<evidence type="ECO:0000259" key="13">
    <source>
        <dbReference type="PROSITE" id="PS52019"/>
    </source>
</evidence>
<organism evidence="14">
    <name type="scientific">Streptomyces hygroscopicus subsp. ascomyceticus</name>
    <dbReference type="NCBI Taxonomy" id="132248"/>
    <lineage>
        <taxon>Bacteria</taxon>
        <taxon>Bacillati</taxon>
        <taxon>Actinomycetota</taxon>
        <taxon>Actinomycetes</taxon>
        <taxon>Kitasatosporales</taxon>
        <taxon>Streptomycetaceae</taxon>
        <taxon>Streptomyces</taxon>
        <taxon>Streptomyces violaceusniger group</taxon>
    </lineage>
</organism>
<evidence type="ECO:0000313" key="14">
    <source>
        <dbReference type="EMBL" id="AAF86393.1"/>
    </source>
</evidence>
<feature type="domain" description="Carrier" evidence="11">
    <location>
        <begin position="2663"/>
        <end position="2738"/>
    </location>
</feature>
<dbReference type="InterPro" id="IPR036291">
    <property type="entry name" value="NAD(P)-bd_dom_sf"/>
</dbReference>
<dbReference type="InterPro" id="IPR020807">
    <property type="entry name" value="PKS_DH"/>
</dbReference>
<feature type="active site" description="Proton donor; for dehydratase activity" evidence="9">
    <location>
        <position position="2207"/>
    </location>
</feature>
<dbReference type="InterPro" id="IPR025110">
    <property type="entry name" value="AMP-bd_C"/>
</dbReference>
<dbReference type="InterPro" id="IPR049551">
    <property type="entry name" value="PKS_DH_C"/>
</dbReference>
<dbReference type="InterPro" id="IPR057326">
    <property type="entry name" value="KR_dom"/>
</dbReference>
<evidence type="ECO:0000256" key="1">
    <source>
        <dbReference type="ARBA" id="ARBA00004792"/>
    </source>
</evidence>
<dbReference type="SUPFAM" id="SSF55048">
    <property type="entry name" value="Probable ACP-binding domain of malonyl-CoA ACP transacylase"/>
    <property type="match status" value="4"/>
</dbReference>
<dbReference type="Pfam" id="PF21089">
    <property type="entry name" value="PKS_DH_N"/>
    <property type="match status" value="4"/>
</dbReference>
<dbReference type="PANTHER" id="PTHR43775">
    <property type="entry name" value="FATTY ACID SYNTHASE"/>
    <property type="match status" value="1"/>
</dbReference>
<dbReference type="Pfam" id="PF13193">
    <property type="entry name" value="AMP-binding_C"/>
    <property type="match status" value="1"/>
</dbReference>
<feature type="region of interest" description="Disordered" evidence="10">
    <location>
        <begin position="619"/>
        <end position="643"/>
    </location>
</feature>
<gene>
    <name evidence="14" type="primary">fkbB</name>
</gene>
<feature type="domain" description="PKS/mFAS DH" evidence="13">
    <location>
        <begin position="5203"/>
        <end position="5527"/>
    </location>
</feature>
<dbReference type="InterPro" id="IPR020845">
    <property type="entry name" value="AMP-binding_CS"/>
</dbReference>
<evidence type="ECO:0000256" key="7">
    <source>
        <dbReference type="ARBA" id="ARBA00023268"/>
    </source>
</evidence>
<feature type="domain" description="Ketosynthase family 3 (KS3)" evidence="12">
    <location>
        <begin position="1160"/>
        <end position="1578"/>
    </location>
</feature>
<dbReference type="Pfam" id="PF13602">
    <property type="entry name" value="ADH_zinc_N_2"/>
    <property type="match status" value="1"/>
</dbReference>
<dbReference type="SUPFAM" id="SSF47336">
    <property type="entry name" value="ACP-like"/>
    <property type="match status" value="5"/>
</dbReference>
<dbReference type="Pfam" id="PF14765">
    <property type="entry name" value="PS-DH"/>
    <property type="match status" value="4"/>
</dbReference>
<feature type="domain" description="Carrier" evidence="11">
    <location>
        <begin position="5870"/>
        <end position="5945"/>
    </location>
</feature>
<comment type="caution">
    <text evidence="9">Lacks conserved residue(s) required for the propagation of feature annotation.</text>
</comment>
<evidence type="ECO:0000256" key="3">
    <source>
        <dbReference type="ARBA" id="ARBA00022553"/>
    </source>
</evidence>
<dbReference type="InterPro" id="IPR013154">
    <property type="entry name" value="ADH-like_N"/>
</dbReference>
<dbReference type="Pfam" id="PF00109">
    <property type="entry name" value="ketoacyl-synt"/>
    <property type="match status" value="4"/>
</dbReference>
<dbReference type="GO" id="GO:0004312">
    <property type="term" value="F:fatty acid synthase activity"/>
    <property type="evidence" value="ECO:0007669"/>
    <property type="project" value="TreeGrafter"/>
</dbReference>
<feature type="region of interest" description="C-terminal hotdog fold" evidence="9">
    <location>
        <begin position="5336"/>
        <end position="5527"/>
    </location>
</feature>
<dbReference type="SMART" id="SM00825">
    <property type="entry name" value="PKS_KS"/>
    <property type="match status" value="4"/>
</dbReference>
<dbReference type="GO" id="GO:0006633">
    <property type="term" value="P:fatty acid biosynthetic process"/>
    <property type="evidence" value="ECO:0007669"/>
    <property type="project" value="InterPro"/>
</dbReference>
<evidence type="ECO:0000256" key="5">
    <source>
        <dbReference type="ARBA" id="ARBA00022737"/>
    </source>
</evidence>
<dbReference type="InterPro" id="IPR020841">
    <property type="entry name" value="PKS_Beta-ketoAc_synthase_dom"/>
</dbReference>
<dbReference type="Pfam" id="PF00550">
    <property type="entry name" value="PP-binding"/>
    <property type="match status" value="5"/>
</dbReference>
<dbReference type="SUPFAM" id="SSF52151">
    <property type="entry name" value="FabD/lysophospholipase-like"/>
    <property type="match status" value="4"/>
</dbReference>
<dbReference type="InterPro" id="IPR018201">
    <property type="entry name" value="Ketoacyl_synth_AS"/>
</dbReference>
<dbReference type="Gene3D" id="3.30.70.250">
    <property type="entry name" value="Malonyl-CoA ACP transacylase, ACP-binding"/>
    <property type="match status" value="1"/>
</dbReference>
<feature type="domain" description="PKS/mFAS DH" evidence="13">
    <location>
        <begin position="2006"/>
        <end position="2280"/>
    </location>
</feature>
<dbReference type="Gene3D" id="3.30.70.3290">
    <property type="match status" value="4"/>
</dbReference>
<dbReference type="InterPro" id="IPR042099">
    <property type="entry name" value="ANL_N_sf"/>
</dbReference>
<accession>Q9KIE0</accession>
<evidence type="ECO:0000259" key="11">
    <source>
        <dbReference type="PROSITE" id="PS50075"/>
    </source>
</evidence>
<dbReference type="GO" id="GO:0016491">
    <property type="term" value="F:oxidoreductase activity"/>
    <property type="evidence" value="ECO:0007669"/>
    <property type="project" value="InterPro"/>
</dbReference>
<feature type="domain" description="Ketosynthase family 3 (KS3)" evidence="12">
    <location>
        <begin position="4378"/>
        <end position="4797"/>
    </location>
</feature>
<dbReference type="InterPro" id="IPR001227">
    <property type="entry name" value="Ac_transferase_dom_sf"/>
</dbReference>
<dbReference type="InterPro" id="IPR020806">
    <property type="entry name" value="PKS_PP-bd"/>
</dbReference>
<dbReference type="InterPro" id="IPR016035">
    <property type="entry name" value="Acyl_Trfase/lysoPLipase"/>
</dbReference>
<evidence type="ECO:0000256" key="6">
    <source>
        <dbReference type="ARBA" id="ARBA00023194"/>
    </source>
</evidence>
<dbReference type="Gene3D" id="1.10.287.1960">
    <property type="match status" value="1"/>
</dbReference>
<dbReference type="PANTHER" id="PTHR43775:SF51">
    <property type="entry name" value="INACTIVE PHENOLPHTHIOCEROL SYNTHESIS POLYKETIDE SYNTHASE TYPE I PKS1-RELATED"/>
    <property type="match status" value="1"/>
</dbReference>
<dbReference type="InterPro" id="IPR011032">
    <property type="entry name" value="GroES-like_sf"/>
</dbReference>
<dbReference type="Gene3D" id="3.30.300.30">
    <property type="match status" value="1"/>
</dbReference>
<keyword evidence="3" id="KW-0597">Phosphoprotein</keyword>
<dbReference type="InterPro" id="IPR042104">
    <property type="entry name" value="PKS_dehydratase_sf"/>
</dbReference>
<dbReference type="Pfam" id="PF00501">
    <property type="entry name" value="AMP-binding"/>
    <property type="match status" value="1"/>
</dbReference>
<dbReference type="FunFam" id="1.10.1200.10:FF:000007">
    <property type="entry name" value="Probable polyketide synthase pks17"/>
    <property type="match status" value="1"/>
</dbReference>
<protein>
    <submittedName>
        <fullName evidence="14">FkbB</fullName>
    </submittedName>
</protein>
<dbReference type="Pfam" id="PF16197">
    <property type="entry name" value="KAsynt_C_assoc"/>
    <property type="match status" value="4"/>
</dbReference>
<feature type="region of interest" description="Disordered" evidence="10">
    <location>
        <begin position="2107"/>
        <end position="2140"/>
    </location>
</feature>
<dbReference type="Gene3D" id="3.10.129.110">
    <property type="entry name" value="Polyketide synthase dehydratase"/>
    <property type="match status" value="4"/>
</dbReference>
<dbReference type="FunFam" id="3.40.47.10:FF:000019">
    <property type="entry name" value="Polyketide synthase type I"/>
    <property type="match status" value="4"/>
</dbReference>
<dbReference type="Gene3D" id="3.40.50.720">
    <property type="entry name" value="NAD(P)-binding Rossmann-like Domain"/>
    <property type="match status" value="3"/>
</dbReference>
<dbReference type="SUPFAM" id="SSF56801">
    <property type="entry name" value="Acetyl-CoA synthetase-like"/>
    <property type="match status" value="1"/>
</dbReference>
<feature type="domain" description="Carrier" evidence="11">
    <location>
        <begin position="1072"/>
        <end position="1147"/>
    </location>
</feature>
<dbReference type="CDD" id="cd08956">
    <property type="entry name" value="KR_3_FAS_SDR_x"/>
    <property type="match status" value="3"/>
</dbReference>
<dbReference type="PROSITE" id="PS52004">
    <property type="entry name" value="KS3_2"/>
    <property type="match status" value="4"/>
</dbReference>
<dbReference type="Gene3D" id="3.90.180.10">
    <property type="entry name" value="Medium-chain alcohol dehydrogenases, catalytic domain"/>
    <property type="match status" value="1"/>
</dbReference>
<dbReference type="GO" id="GO:0033068">
    <property type="term" value="P:macrolide biosynthetic process"/>
    <property type="evidence" value="ECO:0007669"/>
    <property type="project" value="UniProtKB-ARBA"/>
</dbReference>
<dbReference type="Gene3D" id="1.10.1200.10">
    <property type="entry name" value="ACP-like"/>
    <property type="match status" value="5"/>
</dbReference>
<evidence type="ECO:0000256" key="4">
    <source>
        <dbReference type="ARBA" id="ARBA00022679"/>
    </source>
</evidence>
<dbReference type="InterPro" id="IPR036736">
    <property type="entry name" value="ACP-like_sf"/>
</dbReference>
<dbReference type="InterPro" id="IPR009081">
    <property type="entry name" value="PP-bd_ACP"/>
</dbReference>
<feature type="region of interest" description="Disordered" evidence="10">
    <location>
        <begin position="7476"/>
        <end position="7509"/>
    </location>
</feature>
<feature type="domain" description="Ketosynthase family 3 (KS3)" evidence="12">
    <location>
        <begin position="2759"/>
        <end position="3177"/>
    </location>
</feature>
<feature type="domain" description="Carrier" evidence="11">
    <location>
        <begin position="4285"/>
        <end position="4360"/>
    </location>
</feature>
<dbReference type="InterPro" id="IPR032821">
    <property type="entry name" value="PKS_assoc"/>
</dbReference>
<dbReference type="GO" id="GO:0004315">
    <property type="term" value="F:3-oxoacyl-[acyl-carrier-protein] synthase activity"/>
    <property type="evidence" value="ECO:0007669"/>
    <property type="project" value="InterPro"/>
</dbReference>
<dbReference type="SMART" id="SM01294">
    <property type="entry name" value="PKS_PP_betabranch"/>
    <property type="match status" value="4"/>
</dbReference>
<dbReference type="Pfam" id="PF00698">
    <property type="entry name" value="Acyl_transf_1"/>
    <property type="match status" value="4"/>
</dbReference>
<dbReference type="InterPro" id="IPR016036">
    <property type="entry name" value="Malonyl_transacylase_ACP-bd"/>
</dbReference>